<evidence type="ECO:0000256" key="2">
    <source>
        <dbReference type="SAM" id="Phobius"/>
    </source>
</evidence>
<dbReference type="EMBL" id="QVQW01000123">
    <property type="protein sequence ID" value="RKU40060.1"/>
    <property type="molecule type" value="Genomic_DNA"/>
</dbReference>
<feature type="compositionally biased region" description="Polar residues" evidence="1">
    <location>
        <begin position="1"/>
        <end position="13"/>
    </location>
</feature>
<sequence>MSNSQLNTATTTGEPEVDETPPEYTEIDTPPPAYQETEALPEESSSRTHSDHLHEPPAPPRKSPSSLTRFLHNLAYPLAIILGLFITAGSTYLLVHHIQQLIATAAVDSDQQTWIRAALTQVYEPCYHGCPNCIEPEYAQDACRRTTAGNLDVSNLGGVVCDAYEIWNWTEKYPIVCLNAMGELLKKEALESKKRGYHNLLGLTVLTGRRQGIGQHRQIAKGE</sequence>
<feature type="region of interest" description="Disordered" evidence="1">
    <location>
        <begin position="1"/>
        <end position="65"/>
    </location>
</feature>
<dbReference type="OrthoDB" id="3926976at2759"/>
<keyword evidence="2" id="KW-0472">Membrane</keyword>
<dbReference type="AlphaFoldDB" id="A0A420XWY6"/>
<protein>
    <submittedName>
        <fullName evidence="3">Uncharacterized protein</fullName>
    </submittedName>
</protein>
<accession>A0A420XWY6</accession>
<evidence type="ECO:0000256" key="1">
    <source>
        <dbReference type="SAM" id="MobiDB-lite"/>
    </source>
</evidence>
<keyword evidence="2" id="KW-1133">Transmembrane helix</keyword>
<keyword evidence="2" id="KW-0812">Transmembrane</keyword>
<evidence type="ECO:0000313" key="3">
    <source>
        <dbReference type="EMBL" id="RKU40060.1"/>
    </source>
</evidence>
<proteinExistence type="predicted"/>
<evidence type="ECO:0000313" key="4">
    <source>
        <dbReference type="Proteomes" id="UP000275385"/>
    </source>
</evidence>
<dbReference type="Proteomes" id="UP000275385">
    <property type="component" value="Unassembled WGS sequence"/>
</dbReference>
<keyword evidence="4" id="KW-1185">Reference proteome</keyword>
<feature type="compositionally biased region" description="Basic and acidic residues" evidence="1">
    <location>
        <begin position="44"/>
        <end position="55"/>
    </location>
</feature>
<comment type="caution">
    <text evidence="3">The sequence shown here is derived from an EMBL/GenBank/DDBJ whole genome shotgun (WGS) entry which is preliminary data.</text>
</comment>
<gene>
    <name evidence="3" type="ORF">DL546_000445</name>
</gene>
<feature type="transmembrane region" description="Helical" evidence="2">
    <location>
        <begin position="74"/>
        <end position="95"/>
    </location>
</feature>
<organism evidence="3 4">
    <name type="scientific">Coniochaeta pulveracea</name>
    <dbReference type="NCBI Taxonomy" id="177199"/>
    <lineage>
        <taxon>Eukaryota</taxon>
        <taxon>Fungi</taxon>
        <taxon>Dikarya</taxon>
        <taxon>Ascomycota</taxon>
        <taxon>Pezizomycotina</taxon>
        <taxon>Sordariomycetes</taxon>
        <taxon>Sordariomycetidae</taxon>
        <taxon>Coniochaetales</taxon>
        <taxon>Coniochaetaceae</taxon>
        <taxon>Coniochaeta</taxon>
    </lineage>
</organism>
<reference evidence="3 4" key="1">
    <citation type="submission" date="2018-08" db="EMBL/GenBank/DDBJ databases">
        <title>Draft genome of the lignicolous fungus Coniochaeta pulveracea.</title>
        <authorList>
            <person name="Borstlap C.J."/>
            <person name="De Witt R.N."/>
            <person name="Botha A."/>
            <person name="Volschenk H."/>
        </authorList>
    </citation>
    <scope>NUCLEOTIDE SEQUENCE [LARGE SCALE GENOMIC DNA]</scope>
    <source>
        <strain evidence="3 4">CAB683</strain>
    </source>
</reference>
<name>A0A420XWY6_9PEZI</name>